<evidence type="ECO:0000256" key="1">
    <source>
        <dbReference type="ARBA" id="ARBA00004141"/>
    </source>
</evidence>
<evidence type="ECO:0000256" key="2">
    <source>
        <dbReference type="ARBA" id="ARBA00022692"/>
    </source>
</evidence>
<dbReference type="GO" id="GO:0140326">
    <property type="term" value="F:ATPase-coupled intramembrane lipid transporter activity"/>
    <property type="evidence" value="ECO:0007669"/>
    <property type="project" value="UniProtKB-EC"/>
</dbReference>
<dbReference type="PANTHER" id="PTHR24092">
    <property type="entry name" value="PROBABLE PHOSPHOLIPID-TRANSPORTING ATPASE"/>
    <property type="match status" value="1"/>
</dbReference>
<evidence type="ECO:0000259" key="17">
    <source>
        <dbReference type="Pfam" id="PF16209"/>
    </source>
</evidence>
<dbReference type="GO" id="GO:0008554">
    <property type="term" value="F:P-type sodium transporter activity"/>
    <property type="evidence" value="ECO:0007669"/>
    <property type="project" value="UniProtKB-EC"/>
</dbReference>
<feature type="transmembrane region" description="Helical" evidence="16">
    <location>
        <begin position="1102"/>
        <end position="1122"/>
    </location>
</feature>
<dbReference type="GO" id="GO:0000287">
    <property type="term" value="F:magnesium ion binding"/>
    <property type="evidence" value="ECO:0007669"/>
    <property type="project" value="UniProtKB-UniRule"/>
</dbReference>
<evidence type="ECO:0000313" key="19">
    <source>
        <dbReference type="EMBL" id="KAG5175854.1"/>
    </source>
</evidence>
<feature type="binding site" evidence="14">
    <location>
        <position position="821"/>
    </location>
    <ligand>
        <name>ATP</name>
        <dbReference type="ChEBI" id="CHEBI:30616"/>
    </ligand>
</feature>
<dbReference type="SUPFAM" id="SSF81660">
    <property type="entry name" value="Metal cation-transporting ATPase, ATP-binding domain N"/>
    <property type="match status" value="1"/>
</dbReference>
<keyword evidence="8 16" id="KW-1133">Transmembrane helix</keyword>
<feature type="transmembrane region" description="Helical" evidence="16">
    <location>
        <begin position="89"/>
        <end position="107"/>
    </location>
</feature>
<keyword evidence="20" id="KW-1185">Reference proteome</keyword>
<dbReference type="Pfam" id="PF13246">
    <property type="entry name" value="Cation_ATPase"/>
    <property type="match status" value="1"/>
</dbReference>
<dbReference type="InterPro" id="IPR032630">
    <property type="entry name" value="P_typ_ATPase_c"/>
</dbReference>
<keyword evidence="3 15" id="KW-0479">Metal-binding</keyword>
<evidence type="ECO:0000256" key="11">
    <source>
        <dbReference type="ARBA" id="ARBA00023201"/>
    </source>
</evidence>
<feature type="binding site" evidence="14">
    <location>
        <position position="555"/>
    </location>
    <ligand>
        <name>ATP</name>
        <dbReference type="ChEBI" id="CHEBI:30616"/>
    </ligand>
</feature>
<dbReference type="InterPro" id="IPR044492">
    <property type="entry name" value="P_typ_ATPase_HD_dom"/>
</dbReference>
<feature type="binding site" evidence="14">
    <location>
        <position position="429"/>
    </location>
    <ligand>
        <name>ATP</name>
        <dbReference type="ChEBI" id="CHEBI:30616"/>
    </ligand>
</feature>
<comment type="catalytic activity">
    <reaction evidence="16">
        <text>ATP + H2O + phospholipidSide 1 = ADP + phosphate + phospholipidSide 2.</text>
        <dbReference type="EC" id="7.6.2.1"/>
    </reaction>
</comment>
<feature type="transmembrane region" description="Helical" evidence="16">
    <location>
        <begin position="299"/>
        <end position="319"/>
    </location>
</feature>
<feature type="binding site" evidence="14">
    <location>
        <position position="614"/>
    </location>
    <ligand>
        <name>ATP</name>
        <dbReference type="ChEBI" id="CHEBI:30616"/>
    </ligand>
</feature>
<evidence type="ECO:0000256" key="16">
    <source>
        <dbReference type="RuleBase" id="RU362033"/>
    </source>
</evidence>
<dbReference type="SUPFAM" id="SSF81653">
    <property type="entry name" value="Calcium ATPase, transduction domain A"/>
    <property type="match status" value="1"/>
</dbReference>
<dbReference type="SFLD" id="SFLDG00002">
    <property type="entry name" value="C1.7:_P-type_atpase_like"/>
    <property type="match status" value="1"/>
</dbReference>
<keyword evidence="11" id="KW-0813">Transport</keyword>
<feature type="binding site" evidence="14">
    <location>
        <position position="694"/>
    </location>
    <ligand>
        <name>ATP</name>
        <dbReference type="ChEBI" id="CHEBI:30616"/>
    </ligand>
</feature>
<dbReference type="FunFam" id="3.40.50.1000:FF:000001">
    <property type="entry name" value="Phospholipid-transporting ATPase IC"/>
    <property type="match status" value="1"/>
</dbReference>
<feature type="binding site" evidence="14">
    <location>
        <position position="695"/>
    </location>
    <ligand>
        <name>ATP</name>
        <dbReference type="ChEBI" id="CHEBI:30616"/>
    </ligand>
</feature>
<evidence type="ECO:0000256" key="15">
    <source>
        <dbReference type="PIRSR" id="PIRSR606539-3"/>
    </source>
</evidence>
<dbReference type="Gene3D" id="2.70.150.10">
    <property type="entry name" value="Calcium-transporting ATPase, cytoplasmic transduction domain A"/>
    <property type="match status" value="1"/>
</dbReference>
<comment type="caution">
    <text evidence="19">The sequence shown here is derived from an EMBL/GenBank/DDBJ whole genome shotgun (WGS) entry which is preliminary data.</text>
</comment>
<dbReference type="NCBIfam" id="TIGR01652">
    <property type="entry name" value="ATPase-Plipid"/>
    <property type="match status" value="1"/>
</dbReference>
<dbReference type="InterPro" id="IPR018303">
    <property type="entry name" value="ATPase_P-typ_P_site"/>
</dbReference>
<feature type="binding site" evidence="14">
    <location>
        <position position="578"/>
    </location>
    <ligand>
        <name>ATP</name>
        <dbReference type="ChEBI" id="CHEBI:30616"/>
    </ligand>
</feature>
<dbReference type="SFLD" id="SFLDF00027">
    <property type="entry name" value="p-type_atpase"/>
    <property type="match status" value="1"/>
</dbReference>
<feature type="transmembrane region" description="Helical" evidence="16">
    <location>
        <begin position="64"/>
        <end position="83"/>
    </location>
</feature>
<keyword evidence="5 14" id="KW-0067">ATP-binding</keyword>
<keyword evidence="2 16" id="KW-0812">Transmembrane</keyword>
<dbReference type="PROSITE" id="PS00154">
    <property type="entry name" value="ATPASE_E1_E2"/>
    <property type="match status" value="1"/>
</dbReference>
<dbReference type="OrthoDB" id="377733at2759"/>
<dbReference type="AlphaFoldDB" id="A0A836C7T8"/>
<feature type="transmembrane region" description="Helical" evidence="16">
    <location>
        <begin position="375"/>
        <end position="395"/>
    </location>
</feature>
<protein>
    <recommendedName>
        <fullName evidence="16">Phospholipid-transporting ATPase</fullName>
        <ecNumber evidence="16">7.6.2.1</ecNumber>
    </recommendedName>
</protein>
<comment type="cofactor">
    <cofactor evidence="15">
        <name>Mg(2+)</name>
        <dbReference type="ChEBI" id="CHEBI:18420"/>
    </cofactor>
</comment>
<keyword evidence="6 15" id="KW-0460">Magnesium</keyword>
<evidence type="ECO:0000259" key="18">
    <source>
        <dbReference type="Pfam" id="PF16212"/>
    </source>
</evidence>
<feature type="domain" description="P-type ATPase C-terminal" evidence="18">
    <location>
        <begin position="1061"/>
        <end position="1132"/>
    </location>
</feature>
<evidence type="ECO:0000256" key="14">
    <source>
        <dbReference type="PIRSR" id="PIRSR606539-2"/>
    </source>
</evidence>
<evidence type="ECO:0000313" key="20">
    <source>
        <dbReference type="Proteomes" id="UP000664859"/>
    </source>
</evidence>
<evidence type="ECO:0000256" key="12">
    <source>
        <dbReference type="ARBA" id="ARBA00049499"/>
    </source>
</evidence>
<evidence type="ECO:0000256" key="3">
    <source>
        <dbReference type="ARBA" id="ARBA00022723"/>
    </source>
</evidence>
<dbReference type="InterPro" id="IPR008250">
    <property type="entry name" value="ATPase_P-typ_transduc_dom_A_sf"/>
</dbReference>
<feature type="transmembrane region" description="Helical" evidence="16">
    <location>
        <begin position="911"/>
        <end position="928"/>
    </location>
</feature>
<dbReference type="InterPro" id="IPR006539">
    <property type="entry name" value="P-type_ATPase_IV"/>
</dbReference>
<dbReference type="SUPFAM" id="SSF81665">
    <property type="entry name" value="Calcium ATPase, transmembrane domain M"/>
    <property type="match status" value="1"/>
</dbReference>
<accession>A0A836C7T8</accession>
<dbReference type="InterPro" id="IPR023299">
    <property type="entry name" value="ATPase_P-typ_cyto_dom_N"/>
</dbReference>
<feature type="active site" description="4-aspartylphosphate intermediate" evidence="13">
    <location>
        <position position="429"/>
    </location>
</feature>
<reference evidence="19" key="1">
    <citation type="submission" date="2021-02" db="EMBL/GenBank/DDBJ databases">
        <title>First Annotated Genome of the Yellow-green Alga Tribonema minus.</title>
        <authorList>
            <person name="Mahan K.M."/>
        </authorList>
    </citation>
    <scope>NUCLEOTIDE SEQUENCE</scope>
    <source>
        <strain evidence="19">UTEX B ZZ1240</strain>
    </source>
</reference>
<dbReference type="GO" id="GO:0005524">
    <property type="term" value="F:ATP binding"/>
    <property type="evidence" value="ECO:0007669"/>
    <property type="project" value="UniProtKB-UniRule"/>
</dbReference>
<feature type="binding site" evidence="14">
    <location>
        <position position="847"/>
    </location>
    <ligand>
        <name>ATP</name>
        <dbReference type="ChEBI" id="CHEBI:30616"/>
    </ligand>
</feature>
<name>A0A836C7T8_9STRA</name>
<keyword evidence="11" id="KW-0739">Sodium transport</keyword>
<comment type="subcellular location">
    <subcellularLocation>
        <location evidence="1 16">Membrane</location>
        <topology evidence="1 16">Multi-pass membrane protein</topology>
    </subcellularLocation>
</comment>
<dbReference type="GO" id="GO:0045332">
    <property type="term" value="P:phospholipid translocation"/>
    <property type="evidence" value="ECO:0007669"/>
    <property type="project" value="TreeGrafter"/>
</dbReference>
<keyword evidence="4 14" id="KW-0547">Nucleotide-binding</keyword>
<feature type="binding site" evidence="15">
    <location>
        <position position="847"/>
    </location>
    <ligand>
        <name>Mg(2+)</name>
        <dbReference type="ChEBI" id="CHEBI:18420"/>
    </ligand>
</feature>
<dbReference type="Gene3D" id="3.40.50.1000">
    <property type="entry name" value="HAD superfamily/HAD-like"/>
    <property type="match status" value="1"/>
</dbReference>
<proteinExistence type="inferred from homology"/>
<organism evidence="19 20">
    <name type="scientific">Tribonema minus</name>
    <dbReference type="NCBI Taxonomy" id="303371"/>
    <lineage>
        <taxon>Eukaryota</taxon>
        <taxon>Sar</taxon>
        <taxon>Stramenopiles</taxon>
        <taxon>Ochrophyta</taxon>
        <taxon>PX clade</taxon>
        <taxon>Xanthophyceae</taxon>
        <taxon>Tribonematales</taxon>
        <taxon>Tribonemataceae</taxon>
        <taxon>Tribonema</taxon>
    </lineage>
</organism>
<gene>
    <name evidence="19" type="ORF">JKP88DRAFT_337379</name>
</gene>
<comment type="similarity">
    <text evidence="16">Belongs to the cation transport ATPase (P-type) (TC 3.A.3) family. Type IV subfamily.</text>
</comment>
<feature type="binding site" evidence="15">
    <location>
        <position position="843"/>
    </location>
    <ligand>
        <name>Mg(2+)</name>
        <dbReference type="ChEBI" id="CHEBI:18420"/>
    </ligand>
</feature>
<feature type="binding site" evidence="14">
    <location>
        <position position="846"/>
    </location>
    <ligand>
        <name>ATP</name>
        <dbReference type="ChEBI" id="CHEBI:30616"/>
    </ligand>
</feature>
<dbReference type="PANTHER" id="PTHR24092:SF218">
    <property type="entry name" value="PHOSPHOLIPID-TRANSPORTING ATPASE"/>
    <property type="match status" value="1"/>
</dbReference>
<keyword evidence="9" id="KW-0915">Sodium</keyword>
<dbReference type="Proteomes" id="UP000664859">
    <property type="component" value="Unassembled WGS sequence"/>
</dbReference>
<dbReference type="InterPro" id="IPR032631">
    <property type="entry name" value="P-type_ATPase_N"/>
</dbReference>
<feature type="transmembrane region" description="Helical" evidence="16">
    <location>
        <begin position="874"/>
        <end position="896"/>
    </location>
</feature>
<feature type="binding site" evidence="14">
    <location>
        <position position="696"/>
    </location>
    <ligand>
        <name>ATP</name>
        <dbReference type="ChEBI" id="CHEBI:30616"/>
    </ligand>
</feature>
<evidence type="ECO:0000256" key="5">
    <source>
        <dbReference type="ARBA" id="ARBA00022840"/>
    </source>
</evidence>
<evidence type="ECO:0000256" key="13">
    <source>
        <dbReference type="PIRSR" id="PIRSR606539-1"/>
    </source>
</evidence>
<dbReference type="InterPro" id="IPR023298">
    <property type="entry name" value="ATPase_P-typ_TM_dom_sf"/>
</dbReference>
<evidence type="ECO:0000256" key="6">
    <source>
        <dbReference type="ARBA" id="ARBA00022842"/>
    </source>
</evidence>
<dbReference type="Pfam" id="PF16212">
    <property type="entry name" value="PhoLip_ATPase_C"/>
    <property type="match status" value="2"/>
</dbReference>
<dbReference type="EMBL" id="JAFCMP010000545">
    <property type="protein sequence ID" value="KAG5175854.1"/>
    <property type="molecule type" value="Genomic_DNA"/>
</dbReference>
<dbReference type="SUPFAM" id="SSF56784">
    <property type="entry name" value="HAD-like"/>
    <property type="match status" value="1"/>
</dbReference>
<feature type="transmembrane region" description="Helical" evidence="16">
    <location>
        <begin position="1060"/>
        <end position="1082"/>
    </location>
</feature>
<feature type="binding site" evidence="14">
    <location>
        <position position="815"/>
    </location>
    <ligand>
        <name>ATP</name>
        <dbReference type="ChEBI" id="CHEBI:30616"/>
    </ligand>
</feature>
<feature type="domain" description="P-type ATPase N-terminal" evidence="17">
    <location>
        <begin position="34"/>
        <end position="79"/>
    </location>
</feature>
<feature type="binding site" evidence="14">
    <location>
        <position position="430"/>
    </location>
    <ligand>
        <name>ATP</name>
        <dbReference type="ChEBI" id="CHEBI:30616"/>
    </ligand>
</feature>
<dbReference type="InterPro" id="IPR023214">
    <property type="entry name" value="HAD_sf"/>
</dbReference>
<dbReference type="InterPro" id="IPR036412">
    <property type="entry name" value="HAD-like_sf"/>
</dbReference>
<evidence type="ECO:0000256" key="8">
    <source>
        <dbReference type="ARBA" id="ARBA00022989"/>
    </source>
</evidence>
<dbReference type="EC" id="7.6.2.1" evidence="16"/>
<evidence type="ECO:0000256" key="9">
    <source>
        <dbReference type="ARBA" id="ARBA00023053"/>
    </source>
</evidence>
<keyword evidence="10 16" id="KW-0472">Membrane</keyword>
<feature type="transmembrane region" description="Helical" evidence="16">
    <location>
        <begin position="997"/>
        <end position="1016"/>
    </location>
</feature>
<feature type="binding site" evidence="15">
    <location>
        <position position="429"/>
    </location>
    <ligand>
        <name>Mg(2+)</name>
        <dbReference type="ChEBI" id="CHEBI:18420"/>
    </ligand>
</feature>
<feature type="binding site" evidence="14">
    <location>
        <position position="431"/>
    </location>
    <ligand>
        <name>ATP</name>
        <dbReference type="ChEBI" id="CHEBI:30616"/>
    </ligand>
</feature>
<keyword evidence="7 16" id="KW-1278">Translocase</keyword>
<feature type="transmembrane region" description="Helical" evidence="16">
    <location>
        <begin position="960"/>
        <end position="977"/>
    </location>
</feature>
<keyword evidence="11" id="KW-0406">Ion transport</keyword>
<sequence length="1161" mass="127818">MASQAGRKWSIMTALRLKAVEEQNRVVQFGGEAGRQYCDNFIKTSKYTLINFLPRSIFEQFRRLGNQYFLLLVILMMLGTYTSLFESPIGPSTTLGPLILVLAVSMTQEGYTDFKRHRSDDETNNRKSTVLNGAKEDTKWKDIRVGNMLLIRNGNPLPADVVVLATSEEDGICYVETSQIDGETNLKLHRAPVVIFPVGEDNKAALEQVKGACAQLKGEVECEPPNLSINTFTGVLKLPDRPDPIPLGPENVMLRGAALRNTDWAVGAVVYTGVDTKIMRNSRQAPSKLSGIDKGINSAILLIFLTDLILVTISAFLLLRWENRNFAQATYLGYFLEGESDQAEFDRYNGGMDFQTSKTPYYQGWLTFLVLYNNFIPISMYVTVEMVVFALLYFVNMDLKMYREEEDMPAKARSSNITDLGQIQYVFSDKTGTLTQNVMRFKRASCGGQIYGAPVEIAASSGGSNGNGNGGANGTSSKEGGGYKPLAALADAARAGEADASGFLDILSLAHSVVVETKKEAPDGKYKLLGRNSTSITTQVDGETRVAKVLAVNKFDSDRKRQSIILERPDGSLRLLCKGADSSMVGPEQAANAQEPNILALHKHLEEFACEGLRTLVLGVKDISKEEWNTWRAEYKAAQEALTKRDEKLTAAANLIEKGMTIVGATAIEDKLQDGVPDTIACLALAGIKLWVLTGDKRETAINIGFSCKVLTPKMDLKVLVSGPKVEVRRQLAQLYKDMVKDKRQGKFASARGLPGATVLTRIKPFFGSAKAATPPKAMDARMEACLAEPPTDGYVPPEVPPEVASQCNAVIACRVSPKQKAILVRMVKQYVKPTPVTLSIGDGANDVPMLQEAQVGVGISGKEGQQAVNNSDFAVAQFSFFKNTVLVVCLFLYNFKNGFSGTPVFEDNMIALYNFFLGLPIIMVGIFERDVTRKFAMDHPELYYIGREGKDLNARVDGIWILFALICGLLTYYIPLACYATNYGTTGTVDLWGLDAFGTVMLGVLVIAMNWKVLLETRTITYCSKGLCGSGCKAKPAVYDSDLGRGDGLRQEDAWTSRFGWTIFILLGSIAFYFLTVILYSDLMSLAWPYYWSGIESFGNGVYWLMLFLVPTTIALIDVAAKFLNQQFSPSLIQLGVEQNRLVEGHIQEEDTYKPMELPR</sequence>
<feature type="binding site" evidence="15">
    <location>
        <position position="431"/>
    </location>
    <ligand>
        <name>Mg(2+)</name>
        <dbReference type="ChEBI" id="CHEBI:18420"/>
    </ligand>
</feature>
<dbReference type="GO" id="GO:0005886">
    <property type="term" value="C:plasma membrane"/>
    <property type="evidence" value="ECO:0007669"/>
    <property type="project" value="TreeGrafter"/>
</dbReference>
<dbReference type="PRINTS" id="PR00119">
    <property type="entry name" value="CATATPASE"/>
</dbReference>
<dbReference type="Gene3D" id="3.40.1110.10">
    <property type="entry name" value="Calcium-transporting ATPase, cytoplasmic domain N"/>
    <property type="match status" value="1"/>
</dbReference>
<evidence type="ECO:0000256" key="7">
    <source>
        <dbReference type="ARBA" id="ARBA00022967"/>
    </source>
</evidence>
<dbReference type="SFLD" id="SFLDS00003">
    <property type="entry name" value="Haloacid_Dehalogenase"/>
    <property type="match status" value="1"/>
</dbReference>
<feature type="domain" description="P-type ATPase C-terminal" evidence="18">
    <location>
        <begin position="876"/>
        <end position="1024"/>
    </location>
</feature>
<evidence type="ECO:0000256" key="4">
    <source>
        <dbReference type="ARBA" id="ARBA00022741"/>
    </source>
</evidence>
<dbReference type="Pfam" id="PF16209">
    <property type="entry name" value="PhoLip_ATPase_N"/>
    <property type="match status" value="1"/>
</dbReference>
<evidence type="ECO:0000256" key="10">
    <source>
        <dbReference type="ARBA" id="ARBA00023136"/>
    </source>
</evidence>
<comment type="catalytic activity">
    <reaction evidence="12">
        <text>Na(+)(in) + ATP + H2O = Na(+)(out) + ADP + phosphate + H(+)</text>
        <dbReference type="Rhea" id="RHEA:14633"/>
        <dbReference type="ChEBI" id="CHEBI:15377"/>
        <dbReference type="ChEBI" id="CHEBI:15378"/>
        <dbReference type="ChEBI" id="CHEBI:29101"/>
        <dbReference type="ChEBI" id="CHEBI:30616"/>
        <dbReference type="ChEBI" id="CHEBI:43474"/>
        <dbReference type="ChEBI" id="CHEBI:456216"/>
        <dbReference type="EC" id="7.2.2.3"/>
    </reaction>
    <physiologicalReaction direction="left-to-right" evidence="12">
        <dbReference type="Rhea" id="RHEA:14634"/>
    </physiologicalReaction>
</comment>